<dbReference type="AlphaFoldDB" id="A0A1J5RG42"/>
<proteinExistence type="predicted"/>
<organism evidence="1">
    <name type="scientific">mine drainage metagenome</name>
    <dbReference type="NCBI Taxonomy" id="410659"/>
    <lineage>
        <taxon>unclassified sequences</taxon>
        <taxon>metagenomes</taxon>
        <taxon>ecological metagenomes</taxon>
    </lineage>
</organism>
<protein>
    <recommendedName>
        <fullName evidence="2">DUF268 domain-containing protein</fullName>
    </recommendedName>
</protein>
<dbReference type="Gene3D" id="3.40.50.150">
    <property type="entry name" value="Vaccinia Virus protein VP39"/>
    <property type="match status" value="1"/>
</dbReference>
<accession>A0A1J5RG42</accession>
<reference evidence="1" key="1">
    <citation type="submission" date="2016-10" db="EMBL/GenBank/DDBJ databases">
        <title>Sequence of Gallionella enrichment culture.</title>
        <authorList>
            <person name="Poehlein A."/>
            <person name="Muehling M."/>
            <person name="Daniel R."/>
        </authorList>
    </citation>
    <scope>NUCLEOTIDE SEQUENCE</scope>
</reference>
<dbReference type="Pfam" id="PF03269">
    <property type="entry name" value="DUF268"/>
    <property type="match status" value="1"/>
</dbReference>
<name>A0A1J5RG42_9ZZZZ</name>
<dbReference type="EMBL" id="MLJW01000441">
    <property type="protein sequence ID" value="OIQ87093.1"/>
    <property type="molecule type" value="Genomic_DNA"/>
</dbReference>
<dbReference type="InterPro" id="IPR029063">
    <property type="entry name" value="SAM-dependent_MTases_sf"/>
</dbReference>
<dbReference type="InterPro" id="IPR004951">
    <property type="entry name" value="DUF268_CAE_spp"/>
</dbReference>
<comment type="caution">
    <text evidence="1">The sequence shown here is derived from an EMBL/GenBank/DDBJ whole genome shotgun (WGS) entry which is preliminary data.</text>
</comment>
<gene>
    <name evidence="1" type="ORF">GALL_310490</name>
</gene>
<evidence type="ECO:0008006" key="2">
    <source>
        <dbReference type="Google" id="ProtNLM"/>
    </source>
</evidence>
<dbReference type="SUPFAM" id="SSF53335">
    <property type="entry name" value="S-adenosyl-L-methionine-dependent methyltransferases"/>
    <property type="match status" value="1"/>
</dbReference>
<evidence type="ECO:0000313" key="1">
    <source>
        <dbReference type="EMBL" id="OIQ87093.1"/>
    </source>
</evidence>
<sequence length="260" mass="29623">MSIRSALLRIHWLLSAQFGIDLIKMLRSIRGIPRYVRDLFRFRAGYIGHYELVPCLHDWYEEGGTTKNEYFWQDLLVARKIFAAKPDKHVDIGSRVDGFVAHVASFREIEVFDIRPITTVIPGVIFRQADLMNAAEDISGYCDSLSCLHALEHFGLGRYGDKIDPKGHEFGIRNMAKILRPGGIFYLSVPVGIERVEFNAQHVFNPNTIVDIARRNQLVLQEFALFTTESGLVETDAKFEPLVSAGKRQYGLGIFIFMKN</sequence>